<dbReference type="OrthoDB" id="153025at2"/>
<dbReference type="SUPFAM" id="SSF53448">
    <property type="entry name" value="Nucleotide-diphospho-sugar transferases"/>
    <property type="match status" value="1"/>
</dbReference>
<dbReference type="Proteomes" id="UP000281955">
    <property type="component" value="Unassembled WGS sequence"/>
</dbReference>
<dbReference type="InParanoid" id="A0A420XTH2"/>
<dbReference type="Gene3D" id="3.90.550.10">
    <property type="entry name" value="Spore Coat Polysaccharide Biosynthesis Protein SpsA, Chain A"/>
    <property type="match status" value="1"/>
</dbReference>
<dbReference type="InterPro" id="IPR029044">
    <property type="entry name" value="Nucleotide-diphossugar_trans"/>
</dbReference>
<comment type="caution">
    <text evidence="2">The sequence shown here is derived from an EMBL/GenBank/DDBJ whole genome shotgun (WGS) entry which is preliminary data.</text>
</comment>
<dbReference type="RefSeq" id="WP_121191885.1">
    <property type="nucleotide sequence ID" value="NZ_RBWV01000009.1"/>
</dbReference>
<keyword evidence="3" id="KW-1185">Reference proteome</keyword>
<accession>A0A420XTH2</accession>
<dbReference type="Pfam" id="PF00535">
    <property type="entry name" value="Glycos_transf_2"/>
    <property type="match status" value="1"/>
</dbReference>
<organism evidence="2 3">
    <name type="scientific">Motilibacter peucedani</name>
    <dbReference type="NCBI Taxonomy" id="598650"/>
    <lineage>
        <taxon>Bacteria</taxon>
        <taxon>Bacillati</taxon>
        <taxon>Actinomycetota</taxon>
        <taxon>Actinomycetes</taxon>
        <taxon>Motilibacterales</taxon>
        <taxon>Motilibacteraceae</taxon>
        <taxon>Motilibacter</taxon>
    </lineage>
</organism>
<name>A0A420XTH2_9ACTN</name>
<dbReference type="EMBL" id="RBWV01000009">
    <property type="protein sequence ID" value="RKS80162.1"/>
    <property type="molecule type" value="Genomic_DNA"/>
</dbReference>
<protein>
    <submittedName>
        <fullName evidence="2">Glycosyl transferase family 2</fullName>
    </submittedName>
</protein>
<proteinExistence type="predicted"/>
<feature type="domain" description="Glycosyltransferase 2-like" evidence="1">
    <location>
        <begin position="214"/>
        <end position="311"/>
    </location>
</feature>
<dbReference type="InterPro" id="IPR001173">
    <property type="entry name" value="Glyco_trans_2-like"/>
</dbReference>
<gene>
    <name evidence="2" type="ORF">CLV35_0583</name>
</gene>
<evidence type="ECO:0000259" key="1">
    <source>
        <dbReference type="Pfam" id="PF00535"/>
    </source>
</evidence>
<evidence type="ECO:0000313" key="2">
    <source>
        <dbReference type="EMBL" id="RKS80162.1"/>
    </source>
</evidence>
<keyword evidence="2" id="KW-0808">Transferase</keyword>
<dbReference type="PANTHER" id="PTHR43630:SF2">
    <property type="entry name" value="GLYCOSYLTRANSFERASE"/>
    <property type="match status" value="1"/>
</dbReference>
<sequence length="715" mass="75987">MKRSPASVVVVAQHGPEGRARADFLARALRPSLGVRDELVVVADGEPGMSEIAAARLDDAQDLAARRLSGARRAKHAVTVLVCADCLPPSHAIDPLVVAVAAGSVAAGPLHDLGVGRQCVTAPVKALASPQALRDWARVWRDEHRGETRTVPALGEGVIAVRTDALLADGGLPGLGERLGAVGTLTVVADSVWHHRGTRGCGLAPRRAPLLSAVYIVKDEEELLPSSLAALEGVADEVVVYDTGSTDRTVEIARAAGARVVLGYWDEHFGDARNRALSHAFGDWHLQVDADEVLEVGDVALFRRALQEATTEALAIDVENITGNGMGTPQTGLVRRLARRDEGWFAGRLHEEVLHREGRGPVQGALRGVTLVHSGYLAARTEERDKAGRNLRLASLGLADAVPEGLTKGTALANLARSQRFAGDNEGVLRTAALAEGESFPPINWRELCHAAAVAAASLGRFDVAHEWLDKLTASMTDPVGSYEIAAEVLLAEGRYEDVLDVVSRMPVEGKDENNRVVRRDGALTFEIAALSRLGRAPEAAWRVVEVVRTGSMNISLERVLALFEAEPAALDAYVAALHDSMVMLTLAESRWVRPERADALLEAMWRAGRARSAVLAAATVVAPRLTVLRALEWAARLRGAGVSDCALVALARDTGRSPRDRVLAAALVIEAFGDDRTMPDLVAAAELIPDAEADAVGAELRTVAPRVAAQLLAA</sequence>
<dbReference type="AlphaFoldDB" id="A0A420XTH2"/>
<dbReference type="CDD" id="cd02511">
    <property type="entry name" value="Beta4Glucosyltransferase"/>
    <property type="match status" value="1"/>
</dbReference>
<dbReference type="PANTHER" id="PTHR43630">
    <property type="entry name" value="POLY-BETA-1,6-N-ACETYL-D-GLUCOSAMINE SYNTHASE"/>
    <property type="match status" value="1"/>
</dbReference>
<dbReference type="GO" id="GO:0016740">
    <property type="term" value="F:transferase activity"/>
    <property type="evidence" value="ECO:0007669"/>
    <property type="project" value="UniProtKB-KW"/>
</dbReference>
<evidence type="ECO:0000313" key="3">
    <source>
        <dbReference type="Proteomes" id="UP000281955"/>
    </source>
</evidence>
<reference evidence="2 3" key="1">
    <citation type="submission" date="2018-10" db="EMBL/GenBank/DDBJ databases">
        <title>Genomic Encyclopedia of Archaeal and Bacterial Type Strains, Phase II (KMG-II): from individual species to whole genera.</title>
        <authorList>
            <person name="Goeker M."/>
        </authorList>
    </citation>
    <scope>NUCLEOTIDE SEQUENCE [LARGE SCALE GENOMIC DNA]</scope>
    <source>
        <strain evidence="2 3">RP-AC37</strain>
    </source>
</reference>